<dbReference type="Pfam" id="PF14223">
    <property type="entry name" value="Retrotran_gag_2"/>
    <property type="match status" value="1"/>
</dbReference>
<protein>
    <recommendedName>
        <fullName evidence="3">Retrovirus-related Pol polyprotein from transposon TNT 1-94</fullName>
    </recommendedName>
</protein>
<dbReference type="EMBL" id="JAFEMO010000004">
    <property type="protein sequence ID" value="KAH7571398.1"/>
    <property type="molecule type" value="Genomic_DNA"/>
</dbReference>
<comment type="caution">
    <text evidence="1">The sequence shown here is derived from an EMBL/GenBank/DDBJ whole genome shotgun (WGS) entry which is preliminary data.</text>
</comment>
<keyword evidence="2" id="KW-1185">Reference proteome</keyword>
<proteinExistence type="predicted"/>
<organism evidence="1 2">
    <name type="scientific">Xanthoceras sorbifolium</name>
    <dbReference type="NCBI Taxonomy" id="99658"/>
    <lineage>
        <taxon>Eukaryota</taxon>
        <taxon>Viridiplantae</taxon>
        <taxon>Streptophyta</taxon>
        <taxon>Embryophyta</taxon>
        <taxon>Tracheophyta</taxon>
        <taxon>Spermatophyta</taxon>
        <taxon>Magnoliopsida</taxon>
        <taxon>eudicotyledons</taxon>
        <taxon>Gunneridae</taxon>
        <taxon>Pentapetalae</taxon>
        <taxon>rosids</taxon>
        <taxon>malvids</taxon>
        <taxon>Sapindales</taxon>
        <taxon>Sapindaceae</taxon>
        <taxon>Xanthoceroideae</taxon>
        <taxon>Xanthoceras</taxon>
    </lineage>
</organism>
<dbReference type="PANTHER" id="PTHR35317:SF27">
    <property type="entry name" value="RETROVIRUS-RELATED POL POLYPROTEIN FROM TRANSPOSON TNT 1-94"/>
    <property type="match status" value="1"/>
</dbReference>
<evidence type="ECO:0008006" key="3">
    <source>
        <dbReference type="Google" id="ProtNLM"/>
    </source>
</evidence>
<gene>
    <name evidence="1" type="ORF">JRO89_XS04G0043100</name>
</gene>
<evidence type="ECO:0000313" key="2">
    <source>
        <dbReference type="Proteomes" id="UP000827721"/>
    </source>
</evidence>
<sequence>MATENNSNIVQPSIPRFSSHYNHWSMLMENFLRSKEYWQVIESGVTKPAEGTILIDAQRKELDELKLKDLKVKNYLFQAIDCSILESILQKDTSNQIWDSMKKKYQGSARAKRQ</sequence>
<dbReference type="PANTHER" id="PTHR35317">
    <property type="entry name" value="OS04G0629600 PROTEIN"/>
    <property type="match status" value="1"/>
</dbReference>
<accession>A0ABQ8I428</accession>
<evidence type="ECO:0000313" key="1">
    <source>
        <dbReference type="EMBL" id="KAH7571398.1"/>
    </source>
</evidence>
<reference evidence="1 2" key="1">
    <citation type="submission" date="2021-02" db="EMBL/GenBank/DDBJ databases">
        <title>Plant Genome Project.</title>
        <authorList>
            <person name="Zhang R.-G."/>
        </authorList>
    </citation>
    <scope>NUCLEOTIDE SEQUENCE [LARGE SCALE GENOMIC DNA]</scope>
    <source>
        <tissue evidence="1">Leaves</tissue>
    </source>
</reference>
<dbReference type="Proteomes" id="UP000827721">
    <property type="component" value="Unassembled WGS sequence"/>
</dbReference>
<name>A0ABQ8I428_9ROSI</name>